<dbReference type="Proteomes" id="UP000009168">
    <property type="component" value="Unassembled WGS sequence"/>
</dbReference>
<evidence type="ECO:0000313" key="3">
    <source>
        <dbReference type="Proteomes" id="UP000009168"/>
    </source>
</evidence>
<dbReference type="EMBL" id="GG662699">
    <property type="protein sequence ID" value="EAR96105.1"/>
    <property type="molecule type" value="Genomic_DNA"/>
</dbReference>
<accession>I7LUV2</accession>
<feature type="region of interest" description="Disordered" evidence="1">
    <location>
        <begin position="70"/>
        <end position="93"/>
    </location>
</feature>
<dbReference type="InParanoid" id="I7LUV2"/>
<feature type="compositionally biased region" description="Polar residues" evidence="1">
    <location>
        <begin position="70"/>
        <end position="85"/>
    </location>
</feature>
<keyword evidence="3" id="KW-1185">Reference proteome</keyword>
<dbReference type="KEGG" id="tet:TTHERM_00128690"/>
<evidence type="ECO:0000313" key="2">
    <source>
        <dbReference type="EMBL" id="EAR96105.1"/>
    </source>
</evidence>
<proteinExistence type="predicted"/>
<dbReference type="RefSeq" id="XP_001016350.1">
    <property type="nucleotide sequence ID" value="XM_001016350.1"/>
</dbReference>
<dbReference type="GeneID" id="7846267"/>
<gene>
    <name evidence="2" type="ORF">TTHERM_00128690</name>
</gene>
<organism evidence="2 3">
    <name type="scientific">Tetrahymena thermophila (strain SB210)</name>
    <dbReference type="NCBI Taxonomy" id="312017"/>
    <lineage>
        <taxon>Eukaryota</taxon>
        <taxon>Sar</taxon>
        <taxon>Alveolata</taxon>
        <taxon>Ciliophora</taxon>
        <taxon>Intramacronucleata</taxon>
        <taxon>Oligohymenophorea</taxon>
        <taxon>Hymenostomatida</taxon>
        <taxon>Tetrahymenina</taxon>
        <taxon>Tetrahymenidae</taxon>
        <taxon>Tetrahymena</taxon>
    </lineage>
</organism>
<reference evidence="3" key="1">
    <citation type="journal article" date="2006" name="PLoS Biol.">
        <title>Macronuclear genome sequence of the ciliate Tetrahymena thermophila, a model eukaryote.</title>
        <authorList>
            <person name="Eisen J.A."/>
            <person name="Coyne R.S."/>
            <person name="Wu M."/>
            <person name="Wu D."/>
            <person name="Thiagarajan M."/>
            <person name="Wortman J.R."/>
            <person name="Badger J.H."/>
            <person name="Ren Q."/>
            <person name="Amedeo P."/>
            <person name="Jones K.M."/>
            <person name="Tallon L.J."/>
            <person name="Delcher A.L."/>
            <person name="Salzberg S.L."/>
            <person name="Silva J.C."/>
            <person name="Haas B.J."/>
            <person name="Majoros W.H."/>
            <person name="Farzad M."/>
            <person name="Carlton J.M."/>
            <person name="Smith R.K. Jr."/>
            <person name="Garg J."/>
            <person name="Pearlman R.E."/>
            <person name="Karrer K.M."/>
            <person name="Sun L."/>
            <person name="Manning G."/>
            <person name="Elde N.C."/>
            <person name="Turkewitz A.P."/>
            <person name="Asai D.J."/>
            <person name="Wilkes D.E."/>
            <person name="Wang Y."/>
            <person name="Cai H."/>
            <person name="Collins K."/>
            <person name="Stewart B.A."/>
            <person name="Lee S.R."/>
            <person name="Wilamowska K."/>
            <person name="Weinberg Z."/>
            <person name="Ruzzo W.L."/>
            <person name="Wloga D."/>
            <person name="Gaertig J."/>
            <person name="Frankel J."/>
            <person name="Tsao C.-C."/>
            <person name="Gorovsky M.A."/>
            <person name="Keeling P.J."/>
            <person name="Waller R.F."/>
            <person name="Patron N.J."/>
            <person name="Cherry J.M."/>
            <person name="Stover N.A."/>
            <person name="Krieger C.J."/>
            <person name="del Toro C."/>
            <person name="Ryder H.F."/>
            <person name="Williamson S.C."/>
            <person name="Barbeau R.A."/>
            <person name="Hamilton E.P."/>
            <person name="Orias E."/>
        </authorList>
    </citation>
    <scope>NUCLEOTIDE SEQUENCE [LARGE SCALE GENOMIC DNA]</scope>
    <source>
        <strain evidence="3">SB210</strain>
    </source>
</reference>
<evidence type="ECO:0000256" key="1">
    <source>
        <dbReference type="SAM" id="MobiDB-lite"/>
    </source>
</evidence>
<name>I7LUV2_TETTS</name>
<dbReference type="AlphaFoldDB" id="I7LUV2"/>
<dbReference type="HOGENOM" id="CLU_999203_0_0_1"/>
<sequence>MNKITVTQKGVQLQQELKENLGNVITPRIVLEKQESPKGYRLLLNLSQDNLKDSIKLQNTNRSNMSTFRTTKTTRASSLQTTRSCFTEEANAHSPRVREMRNQSLLSRIKAKERKIEYSVKQNLCNYTNPNEMNSILNRINMSTLSTKNILTSSQMVIEQQKQNLIENMQRQQERIYKKYVLNTNKQELLQSKQQEKYQQQMIQKQQVIVEDKARDKFWQNWQSMQSVLKQRTAQFNIDKERGMERLEQFCKHRYLKSFLNLPKCAKNYDKNYEEYKQL</sequence>
<protein>
    <submittedName>
        <fullName evidence="2">Uncharacterized protein</fullName>
    </submittedName>
</protein>